<gene>
    <name evidence="6" type="primary">tehA</name>
    <name evidence="6" type="ORF">HMPREF9123_0953</name>
</gene>
<dbReference type="Pfam" id="PF03595">
    <property type="entry name" value="SLAC1"/>
    <property type="match status" value="1"/>
</dbReference>
<feature type="transmembrane region" description="Helical" evidence="5">
    <location>
        <begin position="194"/>
        <end position="215"/>
    </location>
</feature>
<dbReference type="InterPro" id="IPR004695">
    <property type="entry name" value="SLAC1/Mae1/Ssu1/TehA"/>
</dbReference>
<dbReference type="PANTHER" id="PTHR37955">
    <property type="entry name" value="TELLURITE RESISTANCE PROTEIN TEHA"/>
    <property type="match status" value="1"/>
</dbReference>
<feature type="transmembrane region" description="Helical" evidence="5">
    <location>
        <begin position="312"/>
        <end position="337"/>
    </location>
</feature>
<accession>F2BB49</accession>
<evidence type="ECO:0000256" key="2">
    <source>
        <dbReference type="ARBA" id="ARBA00022692"/>
    </source>
</evidence>
<comment type="subcellular location">
    <subcellularLocation>
        <location evidence="1">Membrane</location>
        <topology evidence="1">Multi-pass membrane protein</topology>
    </subcellularLocation>
</comment>
<reference evidence="6 7" key="1">
    <citation type="submission" date="2011-02" db="EMBL/GenBank/DDBJ databases">
        <authorList>
            <person name="Muzny D."/>
            <person name="Qin X."/>
            <person name="Deng J."/>
            <person name="Jiang H."/>
            <person name="Liu Y."/>
            <person name="Qu J."/>
            <person name="Song X.-Z."/>
            <person name="Zhang L."/>
            <person name="Thornton R."/>
            <person name="Coyle M."/>
            <person name="Francisco L."/>
            <person name="Jackson L."/>
            <person name="Javaid M."/>
            <person name="Korchina V."/>
            <person name="Kovar C."/>
            <person name="Mata R."/>
            <person name="Mathew T."/>
            <person name="Ngo R."/>
            <person name="Nguyen L."/>
            <person name="Nguyen N."/>
            <person name="Okwuonu G."/>
            <person name="Ongeri F."/>
            <person name="Pham C."/>
            <person name="Simmons D."/>
            <person name="Wilczek-Boney K."/>
            <person name="Hale W."/>
            <person name="Jakkamsetti A."/>
            <person name="Pham P."/>
            <person name="Ruth R."/>
            <person name="San Lucas F."/>
            <person name="Warren J."/>
            <person name="Zhang J."/>
            <person name="Zhao Z."/>
            <person name="Zhou C."/>
            <person name="Zhu D."/>
            <person name="Lee S."/>
            <person name="Bess C."/>
            <person name="Blankenburg K."/>
            <person name="Forbes L."/>
            <person name="Fu Q."/>
            <person name="Gubbala S."/>
            <person name="Hirani K."/>
            <person name="Jayaseelan J.C."/>
            <person name="Lara F."/>
            <person name="Munidasa M."/>
            <person name="Palculict T."/>
            <person name="Patil S."/>
            <person name="Pu L.-L."/>
            <person name="Saada N."/>
            <person name="Tang L."/>
            <person name="Weissenberger G."/>
            <person name="Zhu Y."/>
            <person name="Hemphill L."/>
            <person name="Shang Y."/>
            <person name="Youmans B."/>
            <person name="Ayvaz T."/>
            <person name="Ross M."/>
            <person name="Santibanez J."/>
            <person name="Aqrawi P."/>
            <person name="Gross S."/>
            <person name="Joshi V."/>
            <person name="Fowler G."/>
            <person name="Nazareth L."/>
            <person name="Reid J."/>
            <person name="Worley K."/>
            <person name="Petrosino J."/>
            <person name="Highlander S."/>
            <person name="Gibbs R."/>
        </authorList>
    </citation>
    <scope>NUCLEOTIDE SEQUENCE [LARGE SCALE GENOMIC DNA]</scope>
    <source>
        <strain evidence="6 7">ATCC BAA-1200</strain>
    </source>
</reference>
<evidence type="ECO:0000256" key="4">
    <source>
        <dbReference type="ARBA" id="ARBA00023136"/>
    </source>
</evidence>
<protein>
    <submittedName>
        <fullName evidence="6">TDT family tellurite/dicarboxylate transporter</fullName>
    </submittedName>
</protein>
<keyword evidence="2 5" id="KW-0812">Transmembrane</keyword>
<name>F2BB49_9NEIS</name>
<feature type="transmembrane region" description="Helical" evidence="5">
    <location>
        <begin position="227"/>
        <end position="247"/>
    </location>
</feature>
<evidence type="ECO:0000256" key="3">
    <source>
        <dbReference type="ARBA" id="ARBA00022989"/>
    </source>
</evidence>
<evidence type="ECO:0000256" key="1">
    <source>
        <dbReference type="ARBA" id="ARBA00004141"/>
    </source>
</evidence>
<feature type="transmembrane region" description="Helical" evidence="5">
    <location>
        <begin position="73"/>
        <end position="95"/>
    </location>
</feature>
<dbReference type="NCBIfam" id="NF008032">
    <property type="entry name" value="PRK10764.1"/>
    <property type="match status" value="1"/>
</dbReference>
<keyword evidence="4 5" id="KW-0472">Membrane</keyword>
<dbReference type="InterPro" id="IPR038665">
    <property type="entry name" value="Voltage-dep_anion_channel_sf"/>
</dbReference>
<dbReference type="GO" id="GO:0005886">
    <property type="term" value="C:plasma membrane"/>
    <property type="evidence" value="ECO:0007669"/>
    <property type="project" value="TreeGrafter"/>
</dbReference>
<evidence type="ECO:0000313" key="6">
    <source>
        <dbReference type="EMBL" id="EGF11309.1"/>
    </source>
</evidence>
<keyword evidence="7" id="KW-1185">Reference proteome</keyword>
<evidence type="ECO:0000256" key="5">
    <source>
        <dbReference type="SAM" id="Phobius"/>
    </source>
</evidence>
<organism evidence="6 7">
    <name type="scientific">Neisseria bacilliformis ATCC BAA-1200</name>
    <dbReference type="NCBI Taxonomy" id="888742"/>
    <lineage>
        <taxon>Bacteria</taxon>
        <taxon>Pseudomonadati</taxon>
        <taxon>Pseudomonadota</taxon>
        <taxon>Betaproteobacteria</taxon>
        <taxon>Neisseriales</taxon>
        <taxon>Neisseriaceae</taxon>
        <taxon>Neisseria</taxon>
    </lineage>
</organism>
<comment type="caution">
    <text evidence="6">The sequence shown here is derived from an EMBL/GenBank/DDBJ whole genome shotgun (WGS) entry which is preliminary data.</text>
</comment>
<dbReference type="Proteomes" id="UP000004105">
    <property type="component" value="Unassembled WGS sequence"/>
</dbReference>
<dbReference type="PANTHER" id="PTHR37955:SF1">
    <property type="entry name" value="DEP DOMAIN-CONTAINING PROTEIN"/>
    <property type="match status" value="1"/>
</dbReference>
<dbReference type="Gene3D" id="1.50.10.150">
    <property type="entry name" value="Voltage-dependent anion channel"/>
    <property type="match status" value="1"/>
</dbReference>
<feature type="transmembrane region" description="Helical" evidence="5">
    <location>
        <begin position="133"/>
        <end position="152"/>
    </location>
</feature>
<sequence length="345" mass="36405">MRAVRRTCAAASVTMPPFLGRRGRLKVCFMSVQNRKFPIPLSYFSAPLGMFALGLAWRYGAAAGLLPAWAGEGLLAVAFAAWLFLTAAYVYKIAAFRADFLADVRDLVQCCFISAIPITAMLAGLSALPYAPVTARVLICAGAAGQVAFSMYRAAGLWRGLHTVAATTPVVYLPTVATNFVSTSAFAALGLHDFALLFFGAGVFSWLSLEAAVLGRLRTEAAVAAQVRGIVGIQLAPAFVGCGAYLAVNGGRFDVFAMMLLGYGCLQFLFLLRLLPWLGEGGFTMSLWGFSFGLAAMAGCGLHLLAAGRLPALGLAMAAAGSGFVLLLMAGTLRLMWQGRFLVRG</sequence>
<dbReference type="STRING" id="267212.GCA_001063965_00432"/>
<feature type="transmembrane region" description="Helical" evidence="5">
    <location>
        <begin position="107"/>
        <end position="127"/>
    </location>
</feature>
<keyword evidence="3 5" id="KW-1133">Transmembrane helix</keyword>
<evidence type="ECO:0000313" key="7">
    <source>
        <dbReference type="Proteomes" id="UP000004105"/>
    </source>
</evidence>
<dbReference type="EMBL" id="AFAY01000020">
    <property type="protein sequence ID" value="EGF11309.1"/>
    <property type="molecule type" value="Genomic_DNA"/>
</dbReference>
<feature type="transmembrane region" description="Helical" evidence="5">
    <location>
        <begin position="41"/>
        <end position="61"/>
    </location>
</feature>
<feature type="transmembrane region" description="Helical" evidence="5">
    <location>
        <begin position="253"/>
        <end position="275"/>
    </location>
</feature>
<feature type="transmembrane region" description="Helical" evidence="5">
    <location>
        <begin position="287"/>
        <end position="306"/>
    </location>
</feature>
<dbReference type="InterPro" id="IPR052951">
    <property type="entry name" value="Tellurite_res_ion_channel"/>
</dbReference>
<feature type="transmembrane region" description="Helical" evidence="5">
    <location>
        <begin position="164"/>
        <end position="188"/>
    </location>
</feature>
<dbReference type="HOGENOM" id="CLU_044414_1_0_4"/>
<proteinExistence type="predicted"/>
<dbReference type="AlphaFoldDB" id="F2BB49"/>
<dbReference type="GO" id="GO:0046583">
    <property type="term" value="F:monoatomic cation efflux transmembrane transporter activity"/>
    <property type="evidence" value="ECO:0007669"/>
    <property type="project" value="TreeGrafter"/>
</dbReference>